<organism evidence="1 2">
    <name type="scientific">Nitzschia inconspicua</name>
    <dbReference type="NCBI Taxonomy" id="303405"/>
    <lineage>
        <taxon>Eukaryota</taxon>
        <taxon>Sar</taxon>
        <taxon>Stramenopiles</taxon>
        <taxon>Ochrophyta</taxon>
        <taxon>Bacillariophyta</taxon>
        <taxon>Bacillariophyceae</taxon>
        <taxon>Bacillariophycidae</taxon>
        <taxon>Bacillariales</taxon>
        <taxon>Bacillariaceae</taxon>
        <taxon>Nitzschia</taxon>
    </lineage>
</organism>
<comment type="caution">
    <text evidence="1">The sequence shown here is derived from an EMBL/GenBank/DDBJ whole genome shotgun (WGS) entry which is preliminary data.</text>
</comment>
<dbReference type="Pfam" id="PF13561">
    <property type="entry name" value="adh_short_C2"/>
    <property type="match status" value="1"/>
</dbReference>
<reference evidence="1" key="1">
    <citation type="journal article" date="2021" name="Sci. Rep.">
        <title>Diploid genomic architecture of Nitzschia inconspicua, an elite biomass production diatom.</title>
        <authorList>
            <person name="Oliver A."/>
            <person name="Podell S."/>
            <person name="Pinowska A."/>
            <person name="Traller J.C."/>
            <person name="Smith S.R."/>
            <person name="McClure R."/>
            <person name="Beliaev A."/>
            <person name="Bohutskyi P."/>
            <person name="Hill E.A."/>
            <person name="Rabines A."/>
            <person name="Zheng H."/>
            <person name="Allen L.Z."/>
            <person name="Kuo A."/>
            <person name="Grigoriev I.V."/>
            <person name="Allen A.E."/>
            <person name="Hazlebeck D."/>
            <person name="Allen E.E."/>
        </authorList>
    </citation>
    <scope>NUCLEOTIDE SEQUENCE</scope>
    <source>
        <strain evidence="1">Hildebrandi</strain>
    </source>
</reference>
<dbReference type="InterPro" id="IPR002347">
    <property type="entry name" value="SDR_fam"/>
</dbReference>
<dbReference type="PANTHER" id="PTHR43431">
    <property type="entry name" value="OXIDOREDUCTASE, SHORT CHAIN DEHYDROGENASE/REDUCTASE FAMILY (AFU_ORTHOLOGUE AFUA_5G14000)"/>
    <property type="match status" value="1"/>
</dbReference>
<reference evidence="1" key="2">
    <citation type="submission" date="2021-04" db="EMBL/GenBank/DDBJ databases">
        <authorList>
            <person name="Podell S."/>
        </authorList>
    </citation>
    <scope>NUCLEOTIDE SEQUENCE</scope>
    <source>
        <strain evidence="1">Hildebrandi</strain>
    </source>
</reference>
<dbReference type="OrthoDB" id="5399006at2759"/>
<evidence type="ECO:0000313" key="1">
    <source>
        <dbReference type="EMBL" id="KAG7370305.1"/>
    </source>
</evidence>
<name>A0A9K3LYV0_9STRA</name>
<evidence type="ECO:0000313" key="2">
    <source>
        <dbReference type="Proteomes" id="UP000693970"/>
    </source>
</evidence>
<keyword evidence="2" id="KW-1185">Reference proteome</keyword>
<proteinExistence type="predicted"/>
<sequence>MGDHIDALLYNAGSGVFKSFADTSYDEFALSWKVGPSGIFLWTKACLPHMPSGSCIGLTGATASWRGMPYTAAFASSKMATRGLGQALARDLGPSKGIHVFHVIIDGLVDLGDTTKQQFPDKKKTELLDPAEIANVYYMLSQQPLTCWTHEIHVGAGDAYGSIASI</sequence>
<dbReference type="PANTHER" id="PTHR43431:SF7">
    <property type="entry name" value="OXIDOREDUCTASE, SHORT CHAIN DEHYDROGENASE_REDUCTASE FAMILY (AFU_ORTHOLOGUE AFUA_5G14000)"/>
    <property type="match status" value="1"/>
</dbReference>
<dbReference type="AlphaFoldDB" id="A0A9K3LYV0"/>
<accession>A0A9K3LYV0</accession>
<dbReference type="EMBL" id="JAGRRH010000005">
    <property type="protein sequence ID" value="KAG7370305.1"/>
    <property type="molecule type" value="Genomic_DNA"/>
</dbReference>
<dbReference type="Proteomes" id="UP000693970">
    <property type="component" value="Unassembled WGS sequence"/>
</dbReference>
<gene>
    <name evidence="1" type="ORF">IV203_028051</name>
</gene>
<protein>
    <submittedName>
        <fullName evidence="1">Short-chain dehydrogenase/reductase SDR</fullName>
    </submittedName>
</protein>